<comment type="caution">
    <text evidence="1">The sequence shown here is derived from an EMBL/GenBank/DDBJ whole genome shotgun (WGS) entry which is preliminary data.</text>
</comment>
<accession>A0ACC3AEA0</accession>
<dbReference type="EMBL" id="JAPDRQ010000029">
    <property type="protein sequence ID" value="KAJ9660635.1"/>
    <property type="molecule type" value="Genomic_DNA"/>
</dbReference>
<gene>
    <name evidence="1" type="primary">SEC16</name>
    <name evidence="1" type="ORF">H2198_002377</name>
</gene>
<keyword evidence="2" id="KW-1185">Reference proteome</keyword>
<sequence>MDFANYSHDGEHSSLTEQKESHGQYTIPADRDADTGAVAQQSGVPDLDPIHHSPQQASHTFADGEPDEADEADDRHRVDPAWGIKRIDSAHILDAVRRTSSFPTPPPDLPTAFTTHGTSEQPQAESAIEVPAQEAHIDEQEPLTSAHEMSEPSQQDAERDHEFPTTHEEMRYEEGVPLISAPTEISPVTQDASTIVSAFESISTDEASDFFTKVEDASQLAVNPVPVLERKGTTDVLNGLGLPRDVPDSPPLSAVASGLVPAAEKPKETDLAAAFAETLGDEDDPWKAAMGEDDEFLVEDADDLLPDSDEDAEPSTLPTSVQPPQSHLNQPLQRHNSNVYAPHQPTTAELTQFGATTHNSIGLSRQMAPASSAFQPRPQPPNINNRAESFVDQSKGGYKSPYDLPMDLAPKVKAHAHRTLPSVASVPPPPRTSSMNAEKVLQSPFTPTAPVFNQSATSSPLPLPAAAPIDRSGSVPVKPAPTSNKRASGFFEELPITVRARPSPAPARAPAQTPQGPTRQPVVPSAPLVASPPQVQHQLPPQQQQDPYAPYQLHAPEKLDPYASSALLPTQPPSVPAVSSRYSPAPPSIQNGIRPSPSPRYSPAPPLQPSTSHNRYVSQPVSAVANLPFQPRTSSPLARQRRSVDEAAENAQAPRPSLQHSASASLPHASSFQPATAQTLSPPRTIEPVKQPEIVPPRRSQTQSPSRQIPRPGILPRIAPPLNRPASAFGQLSPVRIAPPTSLLSPPRLVPQARIVEEVDYIIPTDEAQNDPLERWKGTPIFRFGFGGTVVTTFPRRTPRFSSAATRPQIKASPGEVNIRKLENIVGLQDSTAKFPGPLRGKSKKKDVMTWLSMCITALEATAMTQPSKQLEEKILLWKIVKVLVEQDGSLENPQAVQAVSEILMPEVHGQEESTSPQYLTGDNLTGIYRPAAAVARTETVDPAALETLRRMLLKGKRDDAVWQAVDSRLWAHALLLSSTLDRKVWKQVVQEFVKQEVKTIGSNAESLCALYEILGGNLEESVDQLVPPSARAGLQMVSKVEPSGPTRNALEGLDRWKETLCLVLNNRSVEDQKALMTLARLLSDYGRVEASQICYLFARTALPTLFSGLDDPNASIVLLGADHRNQPLNFSRDTDSILLTEVYEFAMSTLAPGTSGVQMPHLAVYKLQRANELMETGMKVEAQAYCDAIAAGLKSNTKHSLYYHPLLLGEVEDLSNRLKQVPIQSQSWMTKPSIEKVSGSLFNKFSQFVTGDDSDAESKGSARDAAEAAPFANVSGSPTLSRNASQTDLYGSYPTMTPAVAQTTAGSRYAPNGISSTRSSSELTRGRPSFESQRSPPSTSHSNEPRSLYAPAVQPHNQYSPLGMSPPVHAYQPIAEPLMPHVAEEPTPAYPAATYVPKKPSYAPEMSSYNPEASSTETNGLANHTQPAFGGYTPVDESSHHKSTEPPSNNPPTSTFEPFQATYSGYQPPEETGYVPYQPEPDSDAEDSKPKPKKSFMDDDDDDFPRMSNPKITNSASTAPPTSSNPEAVQRKANDEAADAAFRAAAEEDERRAKEAASNKKGSGSWLGGWFSGSKKPESLDAGSGQRSTSAGPKVHRVHLGESKMKLYYDKEKGKWINPDNPAASEKKVVAPPPRSGAGTPGNAGGGPPRGVGAPPRSVSTPQNITSPALGGPPSRTGTPASNAADAGSEGTGSRPGSSDAGPGSGMGIASMLPPSTTQSLGLGLPTPPGSSGGPPPSRPASALSNAGGLDDLLGPASGPRKVSGRTAKGKKGRYIDVMAK</sequence>
<reference evidence="1" key="1">
    <citation type="submission" date="2022-10" db="EMBL/GenBank/DDBJ databases">
        <title>Culturing micro-colonial fungi from biological soil crusts in the Mojave desert and describing Neophaeococcomyces mojavensis, and introducing the new genera and species Taxawa tesnikishii.</title>
        <authorList>
            <person name="Kurbessoian T."/>
            <person name="Stajich J.E."/>
        </authorList>
    </citation>
    <scope>NUCLEOTIDE SEQUENCE</scope>
    <source>
        <strain evidence="1">JES_112</strain>
    </source>
</reference>
<dbReference type="Proteomes" id="UP001172386">
    <property type="component" value="Unassembled WGS sequence"/>
</dbReference>
<evidence type="ECO:0000313" key="2">
    <source>
        <dbReference type="Proteomes" id="UP001172386"/>
    </source>
</evidence>
<protein>
    <submittedName>
        <fullName evidence="1">Vesicle coat component</fullName>
    </submittedName>
</protein>
<name>A0ACC3AEA0_9EURO</name>
<evidence type="ECO:0000313" key="1">
    <source>
        <dbReference type="EMBL" id="KAJ9660635.1"/>
    </source>
</evidence>
<proteinExistence type="predicted"/>
<organism evidence="1 2">
    <name type="scientific">Neophaeococcomyces mojaviensis</name>
    <dbReference type="NCBI Taxonomy" id="3383035"/>
    <lineage>
        <taxon>Eukaryota</taxon>
        <taxon>Fungi</taxon>
        <taxon>Dikarya</taxon>
        <taxon>Ascomycota</taxon>
        <taxon>Pezizomycotina</taxon>
        <taxon>Eurotiomycetes</taxon>
        <taxon>Chaetothyriomycetidae</taxon>
        <taxon>Chaetothyriales</taxon>
        <taxon>Chaetothyriales incertae sedis</taxon>
        <taxon>Neophaeococcomyces</taxon>
    </lineage>
</organism>